<dbReference type="SUPFAM" id="SSF46785">
    <property type="entry name" value="Winged helix' DNA-binding domain"/>
    <property type="match status" value="1"/>
</dbReference>
<dbReference type="STRING" id="1216932.CM240_0742"/>
<evidence type="ECO:0000313" key="3">
    <source>
        <dbReference type="Proteomes" id="UP000019426"/>
    </source>
</evidence>
<reference evidence="2 3" key="1">
    <citation type="submission" date="2013-11" db="EMBL/GenBank/DDBJ databases">
        <title>Complete genome sequence of Clostridum sp. M2/40.</title>
        <authorList>
            <person name="Wibberg D."/>
            <person name="Puehler A."/>
            <person name="Schlueter A."/>
        </authorList>
    </citation>
    <scope>NUCLEOTIDE SEQUENCE [LARGE SCALE GENOMIC DNA]</scope>
    <source>
        <strain evidence="3">M2/40</strain>
    </source>
</reference>
<dbReference type="GO" id="GO:0003700">
    <property type="term" value="F:DNA-binding transcription factor activity"/>
    <property type="evidence" value="ECO:0007669"/>
    <property type="project" value="TreeGrafter"/>
</dbReference>
<dbReference type="Pfam" id="PF02082">
    <property type="entry name" value="Rrf2"/>
    <property type="match status" value="1"/>
</dbReference>
<dbReference type="PANTHER" id="PTHR33221">
    <property type="entry name" value="WINGED HELIX-TURN-HELIX TRANSCRIPTIONAL REGULATOR, RRF2 FAMILY"/>
    <property type="match status" value="1"/>
</dbReference>
<evidence type="ECO:0000256" key="1">
    <source>
        <dbReference type="ARBA" id="ARBA00023125"/>
    </source>
</evidence>
<evidence type="ECO:0000313" key="2">
    <source>
        <dbReference type="EMBL" id="CDM67907.1"/>
    </source>
</evidence>
<dbReference type="GO" id="GO:0005829">
    <property type="term" value="C:cytosol"/>
    <property type="evidence" value="ECO:0007669"/>
    <property type="project" value="TreeGrafter"/>
</dbReference>
<dbReference type="PATRIC" id="fig|1216932.3.peg.728"/>
<proteinExistence type="predicted"/>
<dbReference type="NCBIfam" id="TIGR00738">
    <property type="entry name" value="rrf2_super"/>
    <property type="match status" value="1"/>
</dbReference>
<dbReference type="InterPro" id="IPR000944">
    <property type="entry name" value="Tscrpt_reg_Rrf2"/>
</dbReference>
<organism evidence="2 3">
    <name type="scientific">Clostridium bornimense</name>
    <dbReference type="NCBI Taxonomy" id="1216932"/>
    <lineage>
        <taxon>Bacteria</taxon>
        <taxon>Bacillati</taxon>
        <taxon>Bacillota</taxon>
        <taxon>Clostridia</taxon>
        <taxon>Eubacteriales</taxon>
        <taxon>Clostridiaceae</taxon>
        <taxon>Clostridium</taxon>
    </lineage>
</organism>
<dbReference type="GO" id="GO:0003677">
    <property type="term" value="F:DNA binding"/>
    <property type="evidence" value="ECO:0007669"/>
    <property type="project" value="UniProtKB-KW"/>
</dbReference>
<gene>
    <name evidence="2" type="ORF">CM240_0742</name>
</gene>
<name>W6S0W2_9CLOT</name>
<sequence length="145" mass="16645">MTLKISTKGIYGLKALIDLAIYSKEDIVTLKSISERQNISERYLEQIFSLLRKSKIIVGKKGSQGGYSLDVKPEDTTIYTVLKALEGDFLQMSSVESDDKLDKVIEELVWNKLDESITNFLTSITLQDLIDEYKKDEKDPFMYYI</sequence>
<dbReference type="HOGENOM" id="CLU_107144_0_1_9"/>
<accession>W6S0W2</accession>
<dbReference type="Proteomes" id="UP000019426">
    <property type="component" value="Chromosome M2/40_rep1"/>
</dbReference>
<dbReference type="eggNOG" id="COG1959">
    <property type="taxonomic scope" value="Bacteria"/>
</dbReference>
<dbReference type="InterPro" id="IPR036390">
    <property type="entry name" value="WH_DNA-bd_sf"/>
</dbReference>
<dbReference type="PROSITE" id="PS51197">
    <property type="entry name" value="HTH_RRF2_2"/>
    <property type="match status" value="1"/>
</dbReference>
<dbReference type="AlphaFoldDB" id="W6S0W2"/>
<protein>
    <submittedName>
        <fullName evidence="2">Rrf2 family protein</fullName>
    </submittedName>
</protein>
<dbReference type="Gene3D" id="1.10.10.10">
    <property type="entry name" value="Winged helix-like DNA-binding domain superfamily/Winged helix DNA-binding domain"/>
    <property type="match status" value="1"/>
</dbReference>
<dbReference type="EMBL" id="HG917868">
    <property type="protein sequence ID" value="CDM67907.1"/>
    <property type="molecule type" value="Genomic_DNA"/>
</dbReference>
<dbReference type="PANTHER" id="PTHR33221:SF5">
    <property type="entry name" value="HTH-TYPE TRANSCRIPTIONAL REGULATOR ISCR"/>
    <property type="match status" value="1"/>
</dbReference>
<dbReference type="InterPro" id="IPR036388">
    <property type="entry name" value="WH-like_DNA-bd_sf"/>
</dbReference>
<keyword evidence="3" id="KW-1185">Reference proteome</keyword>
<keyword evidence="1" id="KW-0238">DNA-binding</keyword>
<dbReference type="KEGG" id="clt:CM240_0742"/>